<reference evidence="1 2" key="1">
    <citation type="journal article" date="2015" name="Genome Biol. Evol.">
        <title>Characterization of Three Mycobacterium spp. with Potential Use in Bioremediation by Genome Sequencing and Comparative Genomics.</title>
        <authorList>
            <person name="Das S."/>
            <person name="Pettersson B.M."/>
            <person name="Behra P.R."/>
            <person name="Ramesh M."/>
            <person name="Dasgupta S."/>
            <person name="Bhattacharya A."/>
            <person name="Kirsebom L.A."/>
        </authorList>
    </citation>
    <scope>NUCLEOTIDE SEQUENCE [LARGE SCALE GENOMIC DNA]</scope>
    <source>
        <strain evidence="1 2">DSM 43826</strain>
    </source>
</reference>
<dbReference type="AlphaFoldDB" id="A0A0J6WGS6"/>
<sequence length="233" mass="24951">MNAIALRTFLGNRRYLPPSNPSAIELGVPRVHYESLDSVCTVSSCLDWRADICMSALDAPGRAPDVVVGSVEFLVLRLGYEPVGDVLPQFGERAADFAVLFTDSWLGADLDENDDFTAGMPISVALLVLGAQVEIADPELRAWALAEVVHTMLPTSAGLVLMAADLHQRRASATASRALASVAPPDPDWSRIGCSRVPGHPSFFGRSTAYTYLDDARAALAGCRDRTVRVPVG</sequence>
<name>A0A0J6WGS6_9MYCO</name>
<evidence type="ECO:0000313" key="2">
    <source>
        <dbReference type="Proteomes" id="UP000036513"/>
    </source>
</evidence>
<dbReference type="RefSeq" id="WP_053082884.1">
    <property type="nucleotide sequence ID" value="NZ_JYNL01000009.1"/>
</dbReference>
<organism evidence="1 2">
    <name type="scientific">Mycolicibacterium chlorophenolicum</name>
    <dbReference type="NCBI Taxonomy" id="37916"/>
    <lineage>
        <taxon>Bacteria</taxon>
        <taxon>Bacillati</taxon>
        <taxon>Actinomycetota</taxon>
        <taxon>Actinomycetes</taxon>
        <taxon>Mycobacteriales</taxon>
        <taxon>Mycobacteriaceae</taxon>
        <taxon>Mycolicibacterium</taxon>
    </lineage>
</organism>
<keyword evidence="2" id="KW-1185">Reference proteome</keyword>
<accession>A0A0J6WGS6</accession>
<evidence type="ECO:0000313" key="1">
    <source>
        <dbReference type="EMBL" id="KMO82455.1"/>
    </source>
</evidence>
<dbReference type="PATRIC" id="fig|37916.4.peg.955"/>
<proteinExistence type="predicted"/>
<protein>
    <submittedName>
        <fullName evidence="1">Uncharacterized protein</fullName>
    </submittedName>
</protein>
<gene>
    <name evidence="1" type="ORF">MCHLDSM_01078</name>
</gene>
<comment type="caution">
    <text evidence="1">The sequence shown here is derived from an EMBL/GenBank/DDBJ whole genome shotgun (WGS) entry which is preliminary data.</text>
</comment>
<dbReference type="Proteomes" id="UP000036513">
    <property type="component" value="Unassembled WGS sequence"/>
</dbReference>
<dbReference type="EMBL" id="JYNL01000009">
    <property type="protein sequence ID" value="KMO82455.1"/>
    <property type="molecule type" value="Genomic_DNA"/>
</dbReference>